<dbReference type="PANTHER" id="PTHR30193:SF37">
    <property type="entry name" value="INNER MEMBRANE ABC TRANSPORTER PERMEASE PROTEIN YCJO"/>
    <property type="match status" value="1"/>
</dbReference>
<dbReference type="InterPro" id="IPR035906">
    <property type="entry name" value="MetI-like_sf"/>
</dbReference>
<dbReference type="InterPro" id="IPR000515">
    <property type="entry name" value="MetI-like"/>
</dbReference>
<evidence type="ECO:0000313" key="10">
    <source>
        <dbReference type="EMBL" id="MBB2968764.1"/>
    </source>
</evidence>
<keyword evidence="2 7" id="KW-0813">Transport</keyword>
<feature type="transmembrane region" description="Helical" evidence="7">
    <location>
        <begin position="184"/>
        <end position="205"/>
    </location>
</feature>
<dbReference type="EMBL" id="JACHVP010000004">
    <property type="protein sequence ID" value="MBB2968764.1"/>
    <property type="molecule type" value="Genomic_DNA"/>
</dbReference>
<dbReference type="RefSeq" id="WP_021765365.1">
    <property type="nucleotide sequence ID" value="NZ_JACHVP010000004.1"/>
</dbReference>
<keyword evidence="5 7" id="KW-1133">Transmembrane helix</keyword>
<dbReference type="CDD" id="cd06261">
    <property type="entry name" value="TM_PBP2"/>
    <property type="match status" value="1"/>
</dbReference>
<evidence type="ECO:0000256" key="8">
    <source>
        <dbReference type="SAM" id="MobiDB-lite"/>
    </source>
</evidence>
<evidence type="ECO:0000256" key="2">
    <source>
        <dbReference type="ARBA" id="ARBA00022448"/>
    </source>
</evidence>
<comment type="subcellular location">
    <subcellularLocation>
        <location evidence="1 7">Cell membrane</location>
        <topology evidence="1 7">Multi-pass membrane protein</topology>
    </subcellularLocation>
</comment>
<evidence type="ECO:0000259" key="9">
    <source>
        <dbReference type="PROSITE" id="PS50928"/>
    </source>
</evidence>
<sequence length="320" mass="34666">MTTTVTERPHRVDPAPPGGSRAPRRRRPALRTIGQRPLTPWLYILPALLLVVGIIYVGIGYTGWVSTLDWNGIDDSQKPIGFGNYIAIAQDPVFWTAVGHVAVFGVITVVIQMVLGLVMAVLLASDSVRGRAIYKIVMFLPVVLAPAAVATAFREIMSPDGALNQLLRSVGIDAHTAWLADPNIALYSIAAINIWQWTGFSFLLYQAAISQLDQSLFEAAAIDGAGGLQIVRRILLPQLKGTHATLALTGCIGALKTFDLVYLTTGGGPGRSTEFLTTYIYKQVVEQYHAGYSAALSIVLLVIALIFTSIQIRAYRFGED</sequence>
<feature type="transmembrane region" description="Helical" evidence="7">
    <location>
        <begin position="136"/>
        <end position="153"/>
    </location>
</feature>
<feature type="transmembrane region" description="Helical" evidence="7">
    <location>
        <begin position="290"/>
        <end position="312"/>
    </location>
</feature>
<evidence type="ECO:0000313" key="11">
    <source>
        <dbReference type="Proteomes" id="UP000538196"/>
    </source>
</evidence>
<proteinExistence type="inferred from homology"/>
<feature type="transmembrane region" description="Helical" evidence="7">
    <location>
        <begin position="41"/>
        <end position="61"/>
    </location>
</feature>
<keyword evidence="6 7" id="KW-0472">Membrane</keyword>
<dbReference type="GO" id="GO:0005886">
    <property type="term" value="C:plasma membrane"/>
    <property type="evidence" value="ECO:0007669"/>
    <property type="project" value="UniProtKB-SubCell"/>
</dbReference>
<accession>A0A7W4UYV7</accession>
<evidence type="ECO:0000256" key="3">
    <source>
        <dbReference type="ARBA" id="ARBA00022475"/>
    </source>
</evidence>
<gene>
    <name evidence="10" type="ORF">FHX33_003540</name>
</gene>
<dbReference type="AlphaFoldDB" id="A0A7W4UYV7"/>
<dbReference type="PROSITE" id="PS50928">
    <property type="entry name" value="ABC_TM1"/>
    <property type="match status" value="1"/>
</dbReference>
<evidence type="ECO:0000256" key="6">
    <source>
        <dbReference type="ARBA" id="ARBA00023136"/>
    </source>
</evidence>
<protein>
    <submittedName>
        <fullName evidence="10">Raffinose/stachyose/melibiose transport system permease protein</fullName>
    </submittedName>
</protein>
<dbReference type="GO" id="GO:0055085">
    <property type="term" value="P:transmembrane transport"/>
    <property type="evidence" value="ECO:0007669"/>
    <property type="project" value="InterPro"/>
</dbReference>
<dbReference type="SUPFAM" id="SSF161098">
    <property type="entry name" value="MetI-like"/>
    <property type="match status" value="1"/>
</dbReference>
<comment type="similarity">
    <text evidence="7">Belongs to the binding-protein-dependent transport system permease family.</text>
</comment>
<dbReference type="InterPro" id="IPR051393">
    <property type="entry name" value="ABC_transporter_permease"/>
</dbReference>
<evidence type="ECO:0000256" key="4">
    <source>
        <dbReference type="ARBA" id="ARBA00022692"/>
    </source>
</evidence>
<reference evidence="10 11" key="1">
    <citation type="submission" date="2020-08" db="EMBL/GenBank/DDBJ databases">
        <title>Sequencing the genomes of 1000 actinobacteria strains.</title>
        <authorList>
            <person name="Klenk H.-P."/>
        </authorList>
    </citation>
    <scope>NUCLEOTIDE SEQUENCE [LARGE SCALE GENOMIC DNA]</scope>
    <source>
        <strain evidence="10 11">DSM 20146</strain>
    </source>
</reference>
<name>A0A7W4UYV7_LEIAQ</name>
<evidence type="ECO:0000256" key="7">
    <source>
        <dbReference type="RuleBase" id="RU363032"/>
    </source>
</evidence>
<keyword evidence="11" id="KW-1185">Reference proteome</keyword>
<dbReference type="Proteomes" id="UP000538196">
    <property type="component" value="Unassembled WGS sequence"/>
</dbReference>
<feature type="domain" description="ABC transmembrane type-1" evidence="9">
    <location>
        <begin position="98"/>
        <end position="311"/>
    </location>
</feature>
<feature type="region of interest" description="Disordered" evidence="8">
    <location>
        <begin position="1"/>
        <end position="27"/>
    </location>
</feature>
<keyword evidence="4 7" id="KW-0812">Transmembrane</keyword>
<evidence type="ECO:0000256" key="5">
    <source>
        <dbReference type="ARBA" id="ARBA00022989"/>
    </source>
</evidence>
<keyword evidence="3" id="KW-1003">Cell membrane</keyword>
<evidence type="ECO:0000256" key="1">
    <source>
        <dbReference type="ARBA" id="ARBA00004651"/>
    </source>
</evidence>
<dbReference type="Gene3D" id="1.10.3720.10">
    <property type="entry name" value="MetI-like"/>
    <property type="match status" value="1"/>
</dbReference>
<dbReference type="PANTHER" id="PTHR30193">
    <property type="entry name" value="ABC TRANSPORTER PERMEASE PROTEIN"/>
    <property type="match status" value="1"/>
</dbReference>
<organism evidence="10 11">
    <name type="scientific">Leifsonia aquatica</name>
    <name type="common">Corynebacterium aquaticum</name>
    <dbReference type="NCBI Taxonomy" id="144185"/>
    <lineage>
        <taxon>Bacteria</taxon>
        <taxon>Bacillati</taxon>
        <taxon>Actinomycetota</taxon>
        <taxon>Actinomycetes</taxon>
        <taxon>Micrococcales</taxon>
        <taxon>Microbacteriaceae</taxon>
        <taxon>Leifsonia</taxon>
    </lineage>
</organism>
<comment type="caution">
    <text evidence="10">The sequence shown here is derived from an EMBL/GenBank/DDBJ whole genome shotgun (WGS) entry which is preliminary data.</text>
</comment>
<feature type="transmembrane region" description="Helical" evidence="7">
    <location>
        <begin position="101"/>
        <end position="124"/>
    </location>
</feature>
<dbReference type="Pfam" id="PF00528">
    <property type="entry name" value="BPD_transp_1"/>
    <property type="match status" value="1"/>
</dbReference>